<feature type="domain" description="SEA" evidence="1">
    <location>
        <begin position="1"/>
        <end position="73"/>
    </location>
</feature>
<protein>
    <recommendedName>
        <fullName evidence="1">SEA domain-containing protein</fullName>
    </recommendedName>
</protein>
<dbReference type="PANTHER" id="PTHR14672">
    <property type="entry name" value="MUCIN-16"/>
    <property type="match status" value="1"/>
</dbReference>
<reference evidence="2" key="2">
    <citation type="submission" date="2025-09" db="UniProtKB">
        <authorList>
            <consortium name="Ensembl"/>
        </authorList>
    </citation>
    <scope>IDENTIFICATION</scope>
</reference>
<organism evidence="2 3">
    <name type="scientific">Sphenodon punctatus</name>
    <name type="common">Tuatara</name>
    <name type="synonym">Hatteria punctata</name>
    <dbReference type="NCBI Taxonomy" id="8508"/>
    <lineage>
        <taxon>Eukaryota</taxon>
        <taxon>Metazoa</taxon>
        <taxon>Chordata</taxon>
        <taxon>Craniata</taxon>
        <taxon>Vertebrata</taxon>
        <taxon>Euteleostomi</taxon>
        <taxon>Lepidosauria</taxon>
        <taxon>Sphenodontia</taxon>
        <taxon>Sphenodontidae</taxon>
        <taxon>Sphenodon</taxon>
    </lineage>
</organism>
<evidence type="ECO:0000259" key="1">
    <source>
        <dbReference type="PROSITE" id="PS50024"/>
    </source>
</evidence>
<sequence>ANYVACKVTAFRSVKDNDNTVVDAVCRYKNEPTPANFDRVRVYQELSDKTERVTKLGIYKLEKNSLYVNGYRPSSPSKPTPTSNSPVAAFQLGFRIINENLNNPNPSSPEYQALLKTISEKVNRVYNQSNLRGDFRYCQVTGLRLGSILVDCNCFFKPASNLGKDDVERTFQAVTGNATGQWLGNRFQIQELAVNGESAQPLGVEYGVCVGTSKIHSKWQRPNMFGFGLRRNLDTPFLLMPKIS</sequence>
<dbReference type="InterPro" id="IPR036364">
    <property type="entry name" value="SEA_dom_sf"/>
</dbReference>
<evidence type="ECO:0000313" key="2">
    <source>
        <dbReference type="Ensembl" id="ENSSPUP00000015590.1"/>
    </source>
</evidence>
<dbReference type="InterPro" id="IPR028850">
    <property type="entry name" value="MUC16"/>
</dbReference>
<accession>A0A8D0L826</accession>
<dbReference type="Pfam" id="PF01390">
    <property type="entry name" value="SEA"/>
    <property type="match status" value="2"/>
</dbReference>
<dbReference type="SUPFAM" id="SSF82671">
    <property type="entry name" value="SEA domain"/>
    <property type="match status" value="2"/>
</dbReference>
<dbReference type="AlphaFoldDB" id="A0A8D0L826"/>
<reference evidence="2" key="1">
    <citation type="submission" date="2025-08" db="UniProtKB">
        <authorList>
            <consortium name="Ensembl"/>
        </authorList>
    </citation>
    <scope>IDENTIFICATION</scope>
</reference>
<dbReference type="Gene3D" id="3.30.70.960">
    <property type="entry name" value="SEA domain"/>
    <property type="match status" value="2"/>
</dbReference>
<name>A0A8D0L826_SPHPU</name>
<dbReference type="InterPro" id="IPR000082">
    <property type="entry name" value="SEA_dom"/>
</dbReference>
<feature type="domain" description="SEA" evidence="1">
    <location>
        <begin position="86"/>
        <end position="199"/>
    </location>
</feature>
<dbReference type="Ensembl" id="ENSSPUT00000016625.1">
    <property type="protein sequence ID" value="ENSSPUP00000015590.1"/>
    <property type="gene ID" value="ENSSPUG00000012048.1"/>
</dbReference>
<dbReference type="Proteomes" id="UP000694392">
    <property type="component" value="Unplaced"/>
</dbReference>
<keyword evidence="3" id="KW-1185">Reference proteome</keyword>
<evidence type="ECO:0000313" key="3">
    <source>
        <dbReference type="Proteomes" id="UP000694392"/>
    </source>
</evidence>
<dbReference type="PROSITE" id="PS50024">
    <property type="entry name" value="SEA"/>
    <property type="match status" value="2"/>
</dbReference>
<dbReference type="PANTHER" id="PTHR14672:SF1">
    <property type="entry name" value="MUCIN-16"/>
    <property type="match status" value="1"/>
</dbReference>
<proteinExistence type="predicted"/>
<dbReference type="GeneTree" id="ENSGT00440000039287"/>